<dbReference type="InterPro" id="IPR029058">
    <property type="entry name" value="AB_hydrolase_fold"/>
</dbReference>
<name>A0A916TGA1_9ACTN</name>
<accession>A0A916TGA1</accession>
<proteinExistence type="predicted"/>
<sequence length="317" mass="32968">MVAAVSVVGVFASGVVAGAPATGEPAGARVTRIDRIDAQLSMVYVYSPSMNRVVPNQVLRPAGSGSAPVLQLINGRAGGVEGDSWLAMTNHRQFFADKRVTVVSPLDGPFSWYTDWKYPDPHLGVNKWQTYLTRELPAAIGGPLQANGRTAVAGLSLNGGSALDIAGHAPWLYRAAASYSGCPAISSLAGVVGVAGVTAFGGGNAFNMFGPPGDPAWTDHDPSLHPSRLRGKAIYLGASTGIPGAVDGPPSLTPQLLAGPAEVEMITRWCTDQMAASLRGAGIGHTYRVFDRGAHTWSLFEAQLRGSWRVLGPALGA</sequence>
<reference evidence="1" key="2">
    <citation type="submission" date="2020-09" db="EMBL/GenBank/DDBJ databases">
        <authorList>
            <person name="Sun Q."/>
            <person name="Zhou Y."/>
        </authorList>
    </citation>
    <scope>NUCLEOTIDE SEQUENCE</scope>
    <source>
        <strain evidence="1">CGMCC 1.12827</strain>
    </source>
</reference>
<dbReference type="SUPFAM" id="SSF53474">
    <property type="entry name" value="alpha/beta-Hydrolases"/>
    <property type="match status" value="1"/>
</dbReference>
<dbReference type="Pfam" id="PF00756">
    <property type="entry name" value="Esterase"/>
    <property type="match status" value="1"/>
</dbReference>
<dbReference type="Proteomes" id="UP000621454">
    <property type="component" value="Unassembled WGS sequence"/>
</dbReference>
<evidence type="ECO:0000313" key="1">
    <source>
        <dbReference type="EMBL" id="GGB43788.1"/>
    </source>
</evidence>
<keyword evidence="2" id="KW-1185">Reference proteome</keyword>
<dbReference type="Gene3D" id="3.40.50.1820">
    <property type="entry name" value="alpha/beta hydrolase"/>
    <property type="match status" value="1"/>
</dbReference>
<evidence type="ECO:0008006" key="3">
    <source>
        <dbReference type="Google" id="ProtNLM"/>
    </source>
</evidence>
<gene>
    <name evidence="1" type="ORF">GCM10011489_34150</name>
</gene>
<comment type="caution">
    <text evidence="1">The sequence shown here is derived from an EMBL/GenBank/DDBJ whole genome shotgun (WGS) entry which is preliminary data.</text>
</comment>
<dbReference type="EMBL" id="BMGC01000036">
    <property type="protein sequence ID" value="GGB43788.1"/>
    <property type="molecule type" value="Genomic_DNA"/>
</dbReference>
<protein>
    <recommendedName>
        <fullName evidence="3">S-formylglutathione hydrolase FrmB</fullName>
    </recommendedName>
</protein>
<dbReference type="InterPro" id="IPR000801">
    <property type="entry name" value="Esterase-like"/>
</dbReference>
<evidence type="ECO:0000313" key="2">
    <source>
        <dbReference type="Proteomes" id="UP000621454"/>
    </source>
</evidence>
<dbReference type="AlphaFoldDB" id="A0A916TGA1"/>
<organism evidence="1 2">
    <name type="scientific">Gordonia jinhuaensis</name>
    <dbReference type="NCBI Taxonomy" id="1517702"/>
    <lineage>
        <taxon>Bacteria</taxon>
        <taxon>Bacillati</taxon>
        <taxon>Actinomycetota</taxon>
        <taxon>Actinomycetes</taxon>
        <taxon>Mycobacteriales</taxon>
        <taxon>Gordoniaceae</taxon>
        <taxon>Gordonia</taxon>
    </lineage>
</organism>
<reference evidence="1" key="1">
    <citation type="journal article" date="2014" name="Int. J. Syst. Evol. Microbiol.">
        <title>Complete genome sequence of Corynebacterium casei LMG S-19264T (=DSM 44701T), isolated from a smear-ripened cheese.</title>
        <authorList>
            <consortium name="US DOE Joint Genome Institute (JGI-PGF)"/>
            <person name="Walter F."/>
            <person name="Albersmeier A."/>
            <person name="Kalinowski J."/>
            <person name="Ruckert C."/>
        </authorList>
    </citation>
    <scope>NUCLEOTIDE SEQUENCE</scope>
    <source>
        <strain evidence="1">CGMCC 1.12827</strain>
    </source>
</reference>